<evidence type="ECO:0000313" key="3">
    <source>
        <dbReference type="Proteomes" id="UP001153076"/>
    </source>
</evidence>
<dbReference type="Pfam" id="PF13855">
    <property type="entry name" value="LRR_8"/>
    <property type="match status" value="1"/>
</dbReference>
<name>A0A9Q1KUM6_9CARY</name>
<dbReference type="Gene3D" id="3.80.10.10">
    <property type="entry name" value="Ribonuclease Inhibitor"/>
    <property type="match status" value="2"/>
</dbReference>
<dbReference type="InterPro" id="IPR056789">
    <property type="entry name" value="LRR_R13L1-DRL21"/>
</dbReference>
<dbReference type="InterPro" id="IPR032675">
    <property type="entry name" value="LRR_dom_sf"/>
</dbReference>
<protein>
    <recommendedName>
        <fullName evidence="1">R13L1/DRL21-like LRR repeat region domain-containing protein</fullName>
    </recommendedName>
</protein>
<dbReference type="PANTHER" id="PTHR47186:SF3">
    <property type="entry name" value="OS09G0267800 PROTEIN"/>
    <property type="match status" value="1"/>
</dbReference>
<gene>
    <name evidence="2" type="ORF">Cgig2_001393</name>
</gene>
<dbReference type="Pfam" id="PF25019">
    <property type="entry name" value="LRR_R13L1-DRL21"/>
    <property type="match status" value="1"/>
</dbReference>
<accession>A0A9Q1KUM6</accession>
<proteinExistence type="predicted"/>
<dbReference type="Proteomes" id="UP001153076">
    <property type="component" value="Unassembled WGS sequence"/>
</dbReference>
<dbReference type="PANTHER" id="PTHR47186">
    <property type="entry name" value="LEUCINE-RICH REPEAT-CONTAINING PROTEIN 57"/>
    <property type="match status" value="1"/>
</dbReference>
<dbReference type="EMBL" id="JAKOGI010000019">
    <property type="protein sequence ID" value="KAJ8449737.1"/>
    <property type="molecule type" value="Genomic_DNA"/>
</dbReference>
<keyword evidence="3" id="KW-1185">Reference proteome</keyword>
<sequence length="560" mass="63863">MALDFVSGFIVSSLLQELVERVRASVADTISLACSWNVKEELKDLEASYINVLSMLHNVDGWDLITSQPHQNWLGDVWRVCYKINDFTQLLRVEILDKIEDASFVTSLWTRWGVCRRQRDLQNELNRVISFATQYRNARHLSLLCQNISLPIWKHIEKCEGLRTILSLHERTLVGEISDRLFLKLQSLRVLHLRGTDITELPETIGTWKHLRFLDVSRTRIEELPSSIVDLHGLQVLKLDHCELLLPLPKGIENLTQLLHLEVDVEVLKSMPPRIGNLINLHTLPAFFVRRKDGYRITELKGMKYLQGSICLAQLQNIEDEAEAREAMLSNKPFLKRVELKWDRKSHDQSLAERILTSLKPHENLEELQVTGYDGAQFPGWLSNAECKLSSIQLLKCHRCRILPALGQLQHLVALHIEGMQRVEYVNHQFSGSGLGAGFPALELLKFKDMTSLTQWEGLQDTQMPRLRDLVIEGCSQLIALPSLNLLTSLVKLEVSRCPALQALPEQGLPFSLKELIIQRSDSLKQCCLPECQGTDWEKIRAVPEVIIDGVQMPTSAQEG</sequence>
<dbReference type="SUPFAM" id="SSF52058">
    <property type="entry name" value="L domain-like"/>
    <property type="match status" value="1"/>
</dbReference>
<dbReference type="OrthoDB" id="2973320at2759"/>
<evidence type="ECO:0000313" key="2">
    <source>
        <dbReference type="EMBL" id="KAJ8449737.1"/>
    </source>
</evidence>
<evidence type="ECO:0000259" key="1">
    <source>
        <dbReference type="Pfam" id="PF25019"/>
    </source>
</evidence>
<dbReference type="AlphaFoldDB" id="A0A9Q1KUM6"/>
<dbReference type="InterPro" id="IPR001611">
    <property type="entry name" value="Leu-rich_rpt"/>
</dbReference>
<reference evidence="2" key="1">
    <citation type="submission" date="2022-04" db="EMBL/GenBank/DDBJ databases">
        <title>Carnegiea gigantea Genome sequencing and assembly v2.</title>
        <authorList>
            <person name="Copetti D."/>
            <person name="Sanderson M.J."/>
            <person name="Burquez A."/>
            <person name="Wojciechowski M.F."/>
        </authorList>
    </citation>
    <scope>NUCLEOTIDE SEQUENCE</scope>
    <source>
        <strain evidence="2">SGP5-SGP5p</strain>
        <tissue evidence="2">Aerial part</tissue>
    </source>
</reference>
<organism evidence="2 3">
    <name type="scientific">Carnegiea gigantea</name>
    <dbReference type="NCBI Taxonomy" id="171969"/>
    <lineage>
        <taxon>Eukaryota</taxon>
        <taxon>Viridiplantae</taxon>
        <taxon>Streptophyta</taxon>
        <taxon>Embryophyta</taxon>
        <taxon>Tracheophyta</taxon>
        <taxon>Spermatophyta</taxon>
        <taxon>Magnoliopsida</taxon>
        <taxon>eudicotyledons</taxon>
        <taxon>Gunneridae</taxon>
        <taxon>Pentapetalae</taxon>
        <taxon>Caryophyllales</taxon>
        <taxon>Cactineae</taxon>
        <taxon>Cactaceae</taxon>
        <taxon>Cactoideae</taxon>
        <taxon>Echinocereeae</taxon>
        <taxon>Carnegiea</taxon>
    </lineage>
</organism>
<feature type="domain" description="R13L1/DRL21-like LRR repeat region" evidence="1">
    <location>
        <begin position="297"/>
        <end position="420"/>
    </location>
</feature>
<comment type="caution">
    <text evidence="2">The sequence shown here is derived from an EMBL/GenBank/DDBJ whole genome shotgun (WGS) entry which is preliminary data.</text>
</comment>